<sequence>MSESRQNPQVDALLEREIRWRDEFRKLREILLDLPLEETVKWGQPCYTHGGKNVVLIHGFKEYCALLFFKGALLDDPHGVLVRQTETVRAARQMRFTSLEEIEARQPIIRDYVHRAIAIEEAGLKVDFSKGRDLPVPDELEQKFAEMPALRAAFEALTPGRRRAYLLYFSRAKRPATRLARIQRSIPRIMEGKGPNE</sequence>
<dbReference type="InterPro" id="IPR016786">
    <property type="entry name" value="YdeI_bac"/>
</dbReference>
<reference evidence="3" key="2">
    <citation type="journal article" date="2010" name="Stand. Genomic Sci.">
        <title>Complete genome sequence of Thermaerobacter marianensis type strain (7p75aT).</title>
        <authorList>
            <person name="Han C."/>
            <person name="Gu W."/>
            <person name="Zhang X."/>
            <person name="Lapidus A."/>
            <person name="Nolan M."/>
            <person name="Copeland A."/>
            <person name="Lucas S."/>
            <person name="Glavina Del Rio T."/>
            <person name="Tice H."/>
            <person name="Cheng J."/>
            <person name="Tapia R."/>
            <person name="Goodwin L."/>
            <person name="Pitluck S."/>
            <person name="Pagani I."/>
            <person name="Ivanova N."/>
            <person name="Mavromatis K."/>
            <person name="Mikhailova N."/>
            <person name="Pati A."/>
            <person name="Chen A."/>
            <person name="Palaniappan K."/>
            <person name="Land M."/>
            <person name="Hauser L."/>
            <person name="Chang Y."/>
            <person name="Jeffries C."/>
            <person name="Schneider S."/>
            <person name="Rohde M."/>
            <person name="Goker M."/>
            <person name="Pukall R."/>
            <person name="Woyke T."/>
            <person name="Bristow J."/>
            <person name="Eisen J."/>
            <person name="Markowitz V."/>
            <person name="Hugenholtz P."/>
            <person name="Kyrpides N."/>
            <person name="Klenk H."/>
            <person name="Detter J."/>
        </authorList>
    </citation>
    <scope>NUCLEOTIDE SEQUENCE [LARGE SCALE GENOMIC DNA]</scope>
    <source>
        <strain evidence="3">ATCC 700841 / DSM 12885 / JCM 10246 / 7p75a</strain>
    </source>
</reference>
<dbReference type="PIRSF" id="PIRSF021308">
    <property type="entry name" value="UCP021308"/>
    <property type="match status" value="1"/>
</dbReference>
<feature type="domain" description="YdhG-like" evidence="1">
    <location>
        <begin position="20"/>
        <end position="117"/>
    </location>
</feature>
<accession>E6SHS7</accession>
<dbReference type="AlphaFoldDB" id="E6SHS7"/>
<reference evidence="2 3" key="1">
    <citation type="journal article" date="2010" name="Stand. Genomic Sci.">
        <title>Complete genome sequence of Thermaerobacter marianensis type strain (7p75a).</title>
        <authorList>
            <person name="Han C."/>
            <person name="Gu W."/>
            <person name="Zhang X."/>
            <person name="Lapidus A."/>
            <person name="Nolan M."/>
            <person name="Copeland A."/>
            <person name="Lucas S."/>
            <person name="Del Rio T.G."/>
            <person name="Tice H."/>
            <person name="Cheng J.F."/>
            <person name="Tapia R."/>
            <person name="Goodwin L."/>
            <person name="Pitluck S."/>
            <person name="Pagani I."/>
            <person name="Ivanova N."/>
            <person name="Mavromatis K."/>
            <person name="Mikhailova N."/>
            <person name="Pati A."/>
            <person name="Chen A."/>
            <person name="Palaniappan K."/>
            <person name="Land M."/>
            <person name="Hauser L."/>
            <person name="Chang Y.J."/>
            <person name="Jeffries C.D."/>
            <person name="Schneider S."/>
            <person name="Rohde M."/>
            <person name="Goker M."/>
            <person name="Pukall R."/>
            <person name="Woyke T."/>
            <person name="Bristow J."/>
            <person name="Eisen J.A."/>
            <person name="Markowitz V."/>
            <person name="Hugenholtz P."/>
            <person name="Kyrpides N.C."/>
            <person name="Klenk H.P."/>
            <person name="Detter J.C."/>
        </authorList>
    </citation>
    <scope>NUCLEOTIDE SEQUENCE [LARGE SCALE GENOMIC DNA]</scope>
    <source>
        <strain evidence="3">ATCC 700841 / DSM 12885 / JCM 10246 / 7p75a</strain>
    </source>
</reference>
<protein>
    <recommendedName>
        <fullName evidence="1">YdhG-like domain-containing protein</fullName>
    </recommendedName>
</protein>
<evidence type="ECO:0000313" key="2">
    <source>
        <dbReference type="EMBL" id="ADU50774.1"/>
    </source>
</evidence>
<dbReference type="RefSeq" id="WP_013495079.1">
    <property type="nucleotide sequence ID" value="NC_014831.1"/>
</dbReference>
<name>E6SHS7_THEM7</name>
<dbReference type="HOGENOM" id="CLU_116201_0_0_9"/>
<dbReference type="OrthoDB" id="214150at2"/>
<dbReference type="Pfam" id="PF08818">
    <property type="entry name" value="DUF1801"/>
    <property type="match status" value="1"/>
</dbReference>
<dbReference type="SUPFAM" id="SSF159888">
    <property type="entry name" value="YdhG-like"/>
    <property type="match status" value="1"/>
</dbReference>
<organism evidence="2 3">
    <name type="scientific">Thermaerobacter marianensis (strain ATCC 700841 / DSM 12885 / JCM 10246 / 7p75a)</name>
    <dbReference type="NCBI Taxonomy" id="644966"/>
    <lineage>
        <taxon>Bacteria</taxon>
        <taxon>Bacillati</taxon>
        <taxon>Bacillota</taxon>
        <taxon>Clostridia</taxon>
        <taxon>Eubacteriales</taxon>
        <taxon>Clostridiales Family XVII. Incertae Sedis</taxon>
        <taxon>Thermaerobacter</taxon>
    </lineage>
</organism>
<evidence type="ECO:0000259" key="1">
    <source>
        <dbReference type="Pfam" id="PF08818"/>
    </source>
</evidence>
<gene>
    <name evidence="2" type="ordered locus">Tmar_0656</name>
</gene>
<dbReference type="STRING" id="644966.Tmar_0656"/>
<evidence type="ECO:0000313" key="3">
    <source>
        <dbReference type="Proteomes" id="UP000008915"/>
    </source>
</evidence>
<dbReference type="Proteomes" id="UP000008915">
    <property type="component" value="Chromosome"/>
</dbReference>
<dbReference type="KEGG" id="tmr:Tmar_0656"/>
<dbReference type="Pfam" id="PF13376">
    <property type="entry name" value="OmdA"/>
    <property type="match status" value="1"/>
</dbReference>
<proteinExistence type="predicted"/>
<dbReference type="InterPro" id="IPR014922">
    <property type="entry name" value="YdhG-like"/>
</dbReference>
<dbReference type="Gene3D" id="3.90.1150.200">
    <property type="match status" value="1"/>
</dbReference>
<dbReference type="eggNOG" id="COG4430">
    <property type="taxonomic scope" value="Bacteria"/>
</dbReference>
<keyword evidence="3" id="KW-1185">Reference proteome</keyword>
<dbReference type="EMBL" id="CP002344">
    <property type="protein sequence ID" value="ADU50774.1"/>
    <property type="molecule type" value="Genomic_DNA"/>
</dbReference>